<evidence type="ECO:0000259" key="2">
    <source>
        <dbReference type="PROSITE" id="PS50943"/>
    </source>
</evidence>
<sequence>MTQTPFQECLAKFRELAGLTQQQLADRSRTSHSSVNRWKGGSGTPKKDNVALLDEALGAQGALLAAWRRTTEGTGLPEWARDLVSIERSARHLTLVTPALVPGYLQSSEVSRGVFRTAHPLATAEDLARLVKLRTERLGELSDLEVIAVFPVAAVSGLPASLRRTQAAYLLEWVETGRVAVHLVPEGTILLGPTSPLMLFRLRTGELAVVSDHADGNVIHEEPTHDRLSSQATSALAASLPLALSLDVLRTLT</sequence>
<protein>
    <submittedName>
        <fullName evidence="3">Scr1 family TA system antitoxin-like transcriptional regulator</fullName>
    </submittedName>
</protein>
<feature type="compositionally biased region" description="Polar residues" evidence="1">
    <location>
        <begin position="24"/>
        <end position="36"/>
    </location>
</feature>
<dbReference type="Proteomes" id="UP001356095">
    <property type="component" value="Unassembled WGS sequence"/>
</dbReference>
<dbReference type="EMBL" id="JAUZMY010000005">
    <property type="protein sequence ID" value="MEE2036948.1"/>
    <property type="molecule type" value="Genomic_DNA"/>
</dbReference>
<dbReference type="SMART" id="SM00530">
    <property type="entry name" value="HTH_XRE"/>
    <property type="match status" value="1"/>
</dbReference>
<evidence type="ECO:0000256" key="1">
    <source>
        <dbReference type="SAM" id="MobiDB-lite"/>
    </source>
</evidence>
<dbReference type="Pfam" id="PF13560">
    <property type="entry name" value="HTH_31"/>
    <property type="match status" value="1"/>
</dbReference>
<feature type="region of interest" description="Disordered" evidence="1">
    <location>
        <begin position="24"/>
        <end position="46"/>
    </location>
</feature>
<accession>A0ABU7K3Y2</accession>
<dbReference type="PROSITE" id="PS50943">
    <property type="entry name" value="HTH_CROC1"/>
    <property type="match status" value="1"/>
</dbReference>
<comment type="caution">
    <text evidence="3">The sequence shown here is derived from an EMBL/GenBank/DDBJ whole genome shotgun (WGS) entry which is preliminary data.</text>
</comment>
<reference evidence="3 4" key="1">
    <citation type="submission" date="2023-08" db="EMBL/GenBank/DDBJ databases">
        <authorList>
            <person name="Girao M."/>
            <person name="Carvalho M.F."/>
        </authorList>
    </citation>
    <scope>NUCLEOTIDE SEQUENCE [LARGE SCALE GENOMIC DNA]</scope>
    <source>
        <strain evidence="3 4">CT-R113</strain>
    </source>
</reference>
<dbReference type="CDD" id="cd00093">
    <property type="entry name" value="HTH_XRE"/>
    <property type="match status" value="1"/>
</dbReference>
<dbReference type="RefSeq" id="WP_330090750.1">
    <property type="nucleotide sequence ID" value="NZ_JAUZMY010000005.1"/>
</dbReference>
<proteinExistence type="predicted"/>
<evidence type="ECO:0000313" key="4">
    <source>
        <dbReference type="Proteomes" id="UP001356095"/>
    </source>
</evidence>
<name>A0ABU7K3Y2_9ACTN</name>
<dbReference type="Gene3D" id="1.10.260.40">
    <property type="entry name" value="lambda repressor-like DNA-binding domains"/>
    <property type="match status" value="1"/>
</dbReference>
<dbReference type="SUPFAM" id="SSF47413">
    <property type="entry name" value="lambda repressor-like DNA-binding domains"/>
    <property type="match status" value="1"/>
</dbReference>
<feature type="domain" description="HTH cro/C1-type" evidence="2">
    <location>
        <begin position="10"/>
        <end position="64"/>
    </location>
</feature>
<dbReference type="Pfam" id="PF19054">
    <property type="entry name" value="DUF5753"/>
    <property type="match status" value="1"/>
</dbReference>
<gene>
    <name evidence="3" type="ORF">Q8791_06910</name>
</gene>
<dbReference type="InterPro" id="IPR043917">
    <property type="entry name" value="DUF5753"/>
</dbReference>
<dbReference type="InterPro" id="IPR001387">
    <property type="entry name" value="Cro/C1-type_HTH"/>
</dbReference>
<keyword evidence="4" id="KW-1185">Reference proteome</keyword>
<dbReference type="InterPro" id="IPR010982">
    <property type="entry name" value="Lambda_DNA-bd_dom_sf"/>
</dbReference>
<evidence type="ECO:0000313" key="3">
    <source>
        <dbReference type="EMBL" id="MEE2036948.1"/>
    </source>
</evidence>
<organism evidence="3 4">
    <name type="scientific">Nocardiopsis codii</name>
    <dbReference type="NCBI Taxonomy" id="3065942"/>
    <lineage>
        <taxon>Bacteria</taxon>
        <taxon>Bacillati</taxon>
        <taxon>Actinomycetota</taxon>
        <taxon>Actinomycetes</taxon>
        <taxon>Streptosporangiales</taxon>
        <taxon>Nocardiopsidaceae</taxon>
        <taxon>Nocardiopsis</taxon>
    </lineage>
</organism>